<dbReference type="Proteomes" id="UP000265140">
    <property type="component" value="Chromosome 8"/>
</dbReference>
<protein>
    <submittedName>
        <fullName evidence="1">Uncharacterized protein</fullName>
    </submittedName>
</protein>
<dbReference type="GeneTree" id="ENSGT00940000175052"/>
<sequence>MTLALAILSEDHDTFRLNYSTGDLFTCPGSRFLAHCNSEDVCMGIAVRFKQKFRGVTELKERKRSTGQCAVLNRDQLFIYYLITKKRARLWS</sequence>
<evidence type="ECO:0000313" key="1">
    <source>
        <dbReference type="Ensembl" id="ENSELUP00000010381.2"/>
    </source>
</evidence>
<dbReference type="PANTHER" id="PTHR12521:SF0">
    <property type="entry name" value="ADP-RIBOSE GLYCOHYDROLASE OARD1"/>
    <property type="match status" value="1"/>
</dbReference>
<accession>A0A3P8Y125</accession>
<dbReference type="SUPFAM" id="SSF52949">
    <property type="entry name" value="Macro domain-like"/>
    <property type="match status" value="1"/>
</dbReference>
<evidence type="ECO:0000313" key="2">
    <source>
        <dbReference type="Proteomes" id="UP000265140"/>
    </source>
</evidence>
<dbReference type="InParanoid" id="A0A3P8Y125"/>
<dbReference type="AlphaFoldDB" id="A0A3P8Y125"/>
<dbReference type="Ensembl" id="ENSELUT00000002246.3">
    <property type="protein sequence ID" value="ENSELUP00000010381.2"/>
    <property type="gene ID" value="ENSELUG00000010876.3"/>
</dbReference>
<reference evidence="2" key="1">
    <citation type="journal article" date="2014" name="PLoS ONE">
        <title>The genome and linkage map of the northern pike (Esox lucius): conserved synteny revealed between the salmonid sister group and the Neoteleostei.</title>
        <authorList>
            <person name="Rondeau E.B."/>
            <person name="Minkley D.R."/>
            <person name="Leong J.S."/>
            <person name="Messmer A.M."/>
            <person name="Jantzen J.R."/>
            <person name="von Schalburg K.R."/>
            <person name="Lemon C."/>
            <person name="Bird N.H."/>
            <person name="Koop B.F."/>
        </authorList>
    </citation>
    <scope>NUCLEOTIDE SEQUENCE</scope>
</reference>
<name>A0A3P8Y125_ESOLU</name>
<proteinExistence type="predicted"/>
<dbReference type="InterPro" id="IPR043472">
    <property type="entry name" value="Macro_dom-like"/>
</dbReference>
<reference evidence="1" key="3">
    <citation type="submission" date="2025-08" db="UniProtKB">
        <authorList>
            <consortium name="Ensembl"/>
        </authorList>
    </citation>
    <scope>IDENTIFICATION</scope>
</reference>
<dbReference type="Gene3D" id="3.40.220.10">
    <property type="entry name" value="Leucine Aminopeptidase, subunit E, domain 1"/>
    <property type="match status" value="1"/>
</dbReference>
<dbReference type="OMA" id="SFKMRRI"/>
<reference evidence="1" key="2">
    <citation type="submission" date="2020-02" db="EMBL/GenBank/DDBJ databases">
        <title>Esox lucius (northern pike) genome, fEsoLuc1, primary haplotype.</title>
        <authorList>
            <person name="Myers G."/>
            <person name="Karagic N."/>
            <person name="Meyer A."/>
            <person name="Pippel M."/>
            <person name="Reichard M."/>
            <person name="Winkler S."/>
            <person name="Tracey A."/>
            <person name="Sims Y."/>
            <person name="Howe K."/>
            <person name="Rhie A."/>
            <person name="Formenti G."/>
            <person name="Durbin R."/>
            <person name="Fedrigo O."/>
            <person name="Jarvis E.D."/>
        </authorList>
    </citation>
    <scope>NUCLEOTIDE SEQUENCE [LARGE SCALE GENOMIC DNA]</scope>
</reference>
<dbReference type="PANTHER" id="PTHR12521">
    <property type="entry name" value="PROTEIN C6ORF130"/>
    <property type="match status" value="1"/>
</dbReference>
<keyword evidence="2" id="KW-1185">Reference proteome</keyword>
<dbReference type="InterPro" id="IPR050892">
    <property type="entry name" value="ADP-ribose_metab_enzymes"/>
</dbReference>
<organism evidence="1 2">
    <name type="scientific">Esox lucius</name>
    <name type="common">Northern pike</name>
    <dbReference type="NCBI Taxonomy" id="8010"/>
    <lineage>
        <taxon>Eukaryota</taxon>
        <taxon>Metazoa</taxon>
        <taxon>Chordata</taxon>
        <taxon>Craniata</taxon>
        <taxon>Vertebrata</taxon>
        <taxon>Euteleostomi</taxon>
        <taxon>Actinopterygii</taxon>
        <taxon>Neopterygii</taxon>
        <taxon>Teleostei</taxon>
        <taxon>Protacanthopterygii</taxon>
        <taxon>Esociformes</taxon>
        <taxon>Esocidae</taxon>
        <taxon>Esox</taxon>
    </lineage>
</organism>
<reference evidence="1" key="4">
    <citation type="submission" date="2025-09" db="UniProtKB">
        <authorList>
            <consortium name="Ensembl"/>
        </authorList>
    </citation>
    <scope>IDENTIFICATION</scope>
</reference>
<dbReference type="GO" id="GO:0140291">
    <property type="term" value="P:peptidyl-glutamate ADP-deribosylation"/>
    <property type="evidence" value="ECO:0007669"/>
    <property type="project" value="TreeGrafter"/>
</dbReference>